<proteinExistence type="predicted"/>
<gene>
    <name evidence="1" type="ORF">UFOVP71_403</name>
</gene>
<sequence>MQVRVKENPEEFGKCGCGRSPTGKCIGWHGLSESDYKERLSEYELEQYRKQAQELWSDSCTSGRSE</sequence>
<name>A0A6J5TAA9_9CAUD</name>
<evidence type="ECO:0000313" key="1">
    <source>
        <dbReference type="EMBL" id="CAB4241865.1"/>
    </source>
</evidence>
<reference evidence="1" key="1">
    <citation type="submission" date="2020-05" db="EMBL/GenBank/DDBJ databases">
        <authorList>
            <person name="Chiriac C."/>
            <person name="Salcher M."/>
            <person name="Ghai R."/>
            <person name="Kavagutti S V."/>
        </authorList>
    </citation>
    <scope>NUCLEOTIDE SEQUENCE</scope>
</reference>
<protein>
    <submittedName>
        <fullName evidence="1">Uncharacterized protein</fullName>
    </submittedName>
</protein>
<dbReference type="EMBL" id="LR797824">
    <property type="protein sequence ID" value="CAB4241865.1"/>
    <property type="molecule type" value="Genomic_DNA"/>
</dbReference>
<accession>A0A6J5TAA9</accession>
<organism evidence="1">
    <name type="scientific">uncultured Caudovirales phage</name>
    <dbReference type="NCBI Taxonomy" id="2100421"/>
    <lineage>
        <taxon>Viruses</taxon>
        <taxon>Duplodnaviria</taxon>
        <taxon>Heunggongvirae</taxon>
        <taxon>Uroviricota</taxon>
        <taxon>Caudoviricetes</taxon>
        <taxon>Peduoviridae</taxon>
        <taxon>Maltschvirus</taxon>
        <taxon>Maltschvirus maltsch</taxon>
    </lineage>
</organism>